<feature type="coiled-coil region" evidence="1">
    <location>
        <begin position="43"/>
        <end position="70"/>
    </location>
</feature>
<comment type="caution">
    <text evidence="3">The sequence shown here is derived from an EMBL/GenBank/DDBJ whole genome shotgun (WGS) entry which is preliminary data.</text>
</comment>
<keyword evidence="4" id="KW-1185">Reference proteome</keyword>
<evidence type="ECO:0000256" key="2">
    <source>
        <dbReference type="SAM" id="MobiDB-lite"/>
    </source>
</evidence>
<sequence length="171" mass="18404">MATTATAVTPGSGGVAATAATVADLERLLGARNDDLRRRNEVIRFLQDELQLKETRIRELRAELDKLRQVVPGLQPRLQPAGLPGAAAAHQAPGHLGRALPGPPPRREGGQARRVSNRRPPPPPRGRPPLLPHCFIIASAYLSARLKCPPAARRPLPTPTAGRWLVRGRPG</sequence>
<evidence type="ECO:0000313" key="4">
    <source>
        <dbReference type="Proteomes" id="UP001075354"/>
    </source>
</evidence>
<organism evidence="3 4">
    <name type="scientific">Megalurothrips usitatus</name>
    <name type="common">bean blossom thrips</name>
    <dbReference type="NCBI Taxonomy" id="439358"/>
    <lineage>
        <taxon>Eukaryota</taxon>
        <taxon>Metazoa</taxon>
        <taxon>Ecdysozoa</taxon>
        <taxon>Arthropoda</taxon>
        <taxon>Hexapoda</taxon>
        <taxon>Insecta</taxon>
        <taxon>Pterygota</taxon>
        <taxon>Neoptera</taxon>
        <taxon>Paraneoptera</taxon>
        <taxon>Thysanoptera</taxon>
        <taxon>Terebrantia</taxon>
        <taxon>Thripoidea</taxon>
        <taxon>Thripidae</taxon>
        <taxon>Megalurothrips</taxon>
    </lineage>
</organism>
<feature type="compositionally biased region" description="Low complexity" evidence="2">
    <location>
        <begin position="150"/>
        <end position="161"/>
    </location>
</feature>
<gene>
    <name evidence="3" type="ORF">ONE63_006167</name>
</gene>
<feature type="compositionally biased region" description="Pro residues" evidence="2">
    <location>
        <begin position="119"/>
        <end position="130"/>
    </location>
</feature>
<dbReference type="CDD" id="cd12083">
    <property type="entry name" value="DD_cGKI"/>
    <property type="match status" value="1"/>
</dbReference>
<feature type="compositionally biased region" description="Low complexity" evidence="2">
    <location>
        <begin position="78"/>
        <end position="100"/>
    </location>
</feature>
<dbReference type="Proteomes" id="UP001075354">
    <property type="component" value="Chromosome 3"/>
</dbReference>
<keyword evidence="1" id="KW-0175">Coiled coil</keyword>
<reference evidence="3" key="1">
    <citation type="submission" date="2022-12" db="EMBL/GenBank/DDBJ databases">
        <title>Chromosome-level genome assembly of the bean flower thrips Megalurothrips usitatus.</title>
        <authorList>
            <person name="Ma L."/>
            <person name="Liu Q."/>
            <person name="Li H."/>
            <person name="Cai W."/>
        </authorList>
    </citation>
    <scope>NUCLEOTIDE SEQUENCE</scope>
    <source>
        <strain evidence="3">Cailab_2022a</strain>
    </source>
</reference>
<proteinExistence type="predicted"/>
<accession>A0AAV7XXG0</accession>
<feature type="region of interest" description="Disordered" evidence="2">
    <location>
        <begin position="150"/>
        <end position="171"/>
    </location>
</feature>
<dbReference type="AlphaFoldDB" id="A0AAV7XXG0"/>
<protein>
    <submittedName>
        <fullName evidence="3">Uncharacterized protein</fullName>
    </submittedName>
</protein>
<evidence type="ECO:0000313" key="3">
    <source>
        <dbReference type="EMBL" id="KAJ1529381.1"/>
    </source>
</evidence>
<name>A0AAV7XXG0_9NEOP</name>
<dbReference type="Gene3D" id="1.20.5.170">
    <property type="match status" value="1"/>
</dbReference>
<evidence type="ECO:0000256" key="1">
    <source>
        <dbReference type="SAM" id="Coils"/>
    </source>
</evidence>
<feature type="region of interest" description="Disordered" evidence="2">
    <location>
        <begin position="76"/>
        <end position="130"/>
    </location>
</feature>
<dbReference type="EMBL" id="JAPTSV010000003">
    <property type="protein sequence ID" value="KAJ1529381.1"/>
    <property type="molecule type" value="Genomic_DNA"/>
</dbReference>